<dbReference type="InterPro" id="IPR043502">
    <property type="entry name" value="DNA/RNA_pol_sf"/>
</dbReference>
<keyword evidence="2" id="KW-0808">Transferase</keyword>
<dbReference type="GO" id="GO:0003964">
    <property type="term" value="F:RNA-directed DNA polymerase activity"/>
    <property type="evidence" value="ECO:0007669"/>
    <property type="project" value="UniProtKB-KW"/>
</dbReference>
<dbReference type="RefSeq" id="WP_097774690.1">
    <property type="nucleotide sequence ID" value="NZ_NMTS02000013.1"/>
</dbReference>
<keyword evidence="7" id="KW-0051">Antiviral defense</keyword>
<comment type="caution">
    <text evidence="10">The sequence shown here is derived from an EMBL/GenBank/DDBJ whole genome shotgun (WGS) entry which is preliminary data.</text>
</comment>
<evidence type="ECO:0000256" key="7">
    <source>
        <dbReference type="ARBA" id="ARBA00023118"/>
    </source>
</evidence>
<evidence type="ECO:0000313" key="10">
    <source>
        <dbReference type="EMBL" id="PLK29920.1"/>
    </source>
</evidence>
<proteinExistence type="inferred from homology"/>
<dbReference type="CDD" id="cd03487">
    <property type="entry name" value="RT_Bac_retron_II"/>
    <property type="match status" value="1"/>
</dbReference>
<dbReference type="GO" id="GO:0003723">
    <property type="term" value="F:RNA binding"/>
    <property type="evidence" value="ECO:0007669"/>
    <property type="project" value="InterPro"/>
</dbReference>
<evidence type="ECO:0000256" key="8">
    <source>
        <dbReference type="ARBA" id="ARBA00034120"/>
    </source>
</evidence>
<evidence type="ECO:0000256" key="1">
    <source>
        <dbReference type="ARBA" id="ARBA00012493"/>
    </source>
</evidence>
<dbReference type="PROSITE" id="PS50878">
    <property type="entry name" value="RT_POL"/>
    <property type="match status" value="1"/>
</dbReference>
<gene>
    <name evidence="10" type="ORF">CGS50_005600</name>
</gene>
<dbReference type="Proteomes" id="UP000221015">
    <property type="component" value="Unassembled WGS sequence"/>
</dbReference>
<evidence type="ECO:0000313" key="11">
    <source>
        <dbReference type="Proteomes" id="UP000221015"/>
    </source>
</evidence>
<evidence type="ECO:0000256" key="9">
    <source>
        <dbReference type="ARBA" id="ARBA00048173"/>
    </source>
</evidence>
<dbReference type="GO" id="GO:0046872">
    <property type="term" value="F:metal ion binding"/>
    <property type="evidence" value="ECO:0007669"/>
    <property type="project" value="UniProtKB-KW"/>
</dbReference>
<evidence type="ECO:0000256" key="6">
    <source>
        <dbReference type="ARBA" id="ARBA00022918"/>
    </source>
</evidence>
<dbReference type="EMBL" id="NMTS02000013">
    <property type="protein sequence ID" value="PLK29920.1"/>
    <property type="molecule type" value="Genomic_DNA"/>
</dbReference>
<dbReference type="PANTHER" id="PTHR34047">
    <property type="entry name" value="NUCLEAR INTRON MATURASE 1, MITOCHONDRIAL-RELATED"/>
    <property type="match status" value="1"/>
</dbReference>
<dbReference type="EC" id="2.7.7.49" evidence="1"/>
<evidence type="ECO:0000256" key="4">
    <source>
        <dbReference type="ARBA" id="ARBA00022723"/>
    </source>
</evidence>
<dbReference type="InterPro" id="IPR000123">
    <property type="entry name" value="Reverse_transcriptase_msDNA"/>
</dbReference>
<dbReference type="InterPro" id="IPR051083">
    <property type="entry name" value="GrpII_Intron_Splice-Mob/Def"/>
</dbReference>
<evidence type="ECO:0000256" key="3">
    <source>
        <dbReference type="ARBA" id="ARBA00022695"/>
    </source>
</evidence>
<dbReference type="SUPFAM" id="SSF56672">
    <property type="entry name" value="DNA/RNA polymerases"/>
    <property type="match status" value="1"/>
</dbReference>
<name>A0A2J4JPY2_9FIRM</name>
<evidence type="ECO:0000256" key="5">
    <source>
        <dbReference type="ARBA" id="ARBA00022842"/>
    </source>
</evidence>
<keyword evidence="3" id="KW-0548">Nucleotidyltransferase</keyword>
<dbReference type="InterPro" id="IPR000477">
    <property type="entry name" value="RT_dom"/>
</dbReference>
<comment type="catalytic activity">
    <reaction evidence="9">
        <text>DNA(n) + a 2'-deoxyribonucleoside 5'-triphosphate = DNA(n+1) + diphosphate</text>
        <dbReference type="Rhea" id="RHEA:22508"/>
        <dbReference type="Rhea" id="RHEA-COMP:17339"/>
        <dbReference type="Rhea" id="RHEA-COMP:17340"/>
        <dbReference type="ChEBI" id="CHEBI:33019"/>
        <dbReference type="ChEBI" id="CHEBI:61560"/>
        <dbReference type="ChEBI" id="CHEBI:173112"/>
        <dbReference type="EC" id="2.7.7.49"/>
    </reaction>
</comment>
<dbReference type="GO" id="GO:0051607">
    <property type="term" value="P:defense response to virus"/>
    <property type="evidence" value="ECO:0007669"/>
    <property type="project" value="UniProtKB-KW"/>
</dbReference>
<dbReference type="NCBIfam" id="NF038233">
    <property type="entry name" value="retron_St85_RT"/>
    <property type="match status" value="1"/>
</dbReference>
<sequence length="344" mass="40261">MDWNEFCNHAKFQASVDGISEEELKKYLQYAKRLVRKDLPVIVDPYSLAKFIGIDFHYLCNMAYGTEHFYRNFLIPKKSGGTREISEPLPDLKQVQHWMLNNILNYIEISKYAKAYVKKQGVKSNARFHRGQKVLVSMDVKDFFPSIKKIDIFHVFHGLGYTENVSWFMAYLCCLNGELPQGAPTSPYLSNIIMSSFDKDVASYAIEKKWRYTRYADDLTFSGDGNVEELIRVVSELLLKYHLYPNTKKTRVAYQNARQEVTGIVVNKKLQAARQYRRIIRQEVYYIKKYGIESHIAFCQISQKNYLEHLQGKIGYALYVNPKDTELLEYQKFLHEVSDSLQNQ</sequence>
<comment type="similarity">
    <text evidence="8">Belongs to the bacterial reverse transcriptase family.</text>
</comment>
<reference evidence="10 11" key="1">
    <citation type="journal article" date="2017" name="Front. Microbiol.">
        <title>New Insights into the Diversity of the Genus Faecalibacterium.</title>
        <authorList>
            <person name="Benevides L."/>
            <person name="Burman S."/>
            <person name="Martin R."/>
            <person name="Robert V."/>
            <person name="Thomas M."/>
            <person name="Miquel S."/>
            <person name="Chain F."/>
            <person name="Sokol H."/>
            <person name="Bermudez-Humaran L.G."/>
            <person name="Morrison M."/>
            <person name="Langella P."/>
            <person name="Azevedo V.A."/>
            <person name="Chatel J.M."/>
            <person name="Soares S."/>
        </authorList>
    </citation>
    <scope>NUCLEOTIDE SEQUENCE [LARGE SCALE GENOMIC DNA]</scope>
    <source>
        <strain evidence="10 11">CNCM I 4542</strain>
    </source>
</reference>
<dbReference type="PRINTS" id="PR00866">
    <property type="entry name" value="RNADNAPOLMS"/>
</dbReference>
<keyword evidence="6 10" id="KW-0695">RNA-directed DNA polymerase</keyword>
<protein>
    <recommendedName>
        <fullName evidence="1">RNA-directed DNA polymerase</fullName>
        <ecNumber evidence="1">2.7.7.49</ecNumber>
    </recommendedName>
</protein>
<dbReference type="PANTHER" id="PTHR34047:SF7">
    <property type="entry name" value="RNA-DIRECTED DNA POLYMERASE"/>
    <property type="match status" value="1"/>
</dbReference>
<keyword evidence="5" id="KW-0460">Magnesium</keyword>
<keyword evidence="4" id="KW-0479">Metal-binding</keyword>
<dbReference type="AlphaFoldDB" id="A0A2J4JPY2"/>
<accession>A0A2J4JPY2</accession>
<dbReference type="Pfam" id="PF00078">
    <property type="entry name" value="RVT_1"/>
    <property type="match status" value="1"/>
</dbReference>
<organism evidence="10 11">
    <name type="scientific">Faecalibacterium prausnitzii</name>
    <dbReference type="NCBI Taxonomy" id="853"/>
    <lineage>
        <taxon>Bacteria</taxon>
        <taxon>Bacillati</taxon>
        <taxon>Bacillota</taxon>
        <taxon>Clostridia</taxon>
        <taxon>Eubacteriales</taxon>
        <taxon>Oscillospiraceae</taxon>
        <taxon>Faecalibacterium</taxon>
    </lineage>
</organism>
<evidence type="ECO:0000256" key="2">
    <source>
        <dbReference type="ARBA" id="ARBA00022679"/>
    </source>
</evidence>